<feature type="compositionally biased region" description="Polar residues" evidence="3">
    <location>
        <begin position="218"/>
        <end position="235"/>
    </location>
</feature>
<keyword evidence="1" id="KW-0677">Repeat</keyword>
<feature type="region of interest" description="Disordered" evidence="3">
    <location>
        <begin position="202"/>
        <end position="235"/>
    </location>
</feature>
<organism evidence="5 6">
    <name type="scientific">Kwoniella shivajii</name>
    <dbReference type="NCBI Taxonomy" id="564305"/>
    <lineage>
        <taxon>Eukaryota</taxon>
        <taxon>Fungi</taxon>
        <taxon>Dikarya</taxon>
        <taxon>Basidiomycota</taxon>
        <taxon>Agaricomycotina</taxon>
        <taxon>Tremellomycetes</taxon>
        <taxon>Tremellales</taxon>
        <taxon>Cryptococcaceae</taxon>
        <taxon>Kwoniella</taxon>
    </lineage>
</organism>
<feature type="repeat" description="Pumilio" evidence="2">
    <location>
        <begin position="407"/>
        <end position="442"/>
    </location>
</feature>
<feature type="compositionally biased region" description="Low complexity" evidence="3">
    <location>
        <begin position="61"/>
        <end position="77"/>
    </location>
</feature>
<evidence type="ECO:0000256" key="2">
    <source>
        <dbReference type="PROSITE-ProRule" id="PRU00317"/>
    </source>
</evidence>
<feature type="repeat" description="Pumilio" evidence="2">
    <location>
        <begin position="371"/>
        <end position="406"/>
    </location>
</feature>
<feature type="repeat" description="Pumilio" evidence="2">
    <location>
        <begin position="548"/>
        <end position="583"/>
    </location>
</feature>
<dbReference type="InterPro" id="IPR001313">
    <property type="entry name" value="Pumilio_RNA-bd_rpt"/>
</dbReference>
<feature type="compositionally biased region" description="Polar residues" evidence="3">
    <location>
        <begin position="42"/>
        <end position="60"/>
    </location>
</feature>
<proteinExistence type="predicted"/>
<feature type="compositionally biased region" description="Low complexity" evidence="3">
    <location>
        <begin position="663"/>
        <end position="676"/>
    </location>
</feature>
<dbReference type="PROSITE" id="PS50303">
    <property type="entry name" value="PUM_HD"/>
    <property type="match status" value="1"/>
</dbReference>
<accession>A0ABZ1D1T7</accession>
<evidence type="ECO:0000259" key="4">
    <source>
        <dbReference type="PROSITE" id="PS50303"/>
    </source>
</evidence>
<sequence>MSGQGQYDSAGELAARIGGLGITSEEAYSSPQQPNPHNQSPFGNNYASIQSPTSRVSLQTQPYSPYGNQQGYPYYGNTDSTYDATGNPAATYGYVAPTPEVSNLNSQPSLSSYDTGFSTSREVYNGQHDHRQVLTNHQQQNTHENSPLGQQGLRITRQPFRSQPGQSAYQQAATMQQQVNAAAVAAGYYSYQDPRGFWSTQGQNMYMPQSNDRKKEGNSYNTRNQQSPYSFRSNQQNVNNSHFGYNDSTTPTLGTFPMTAVSTNPYVANQQNTTSLFQLSPAQGYPGLAGYQSQAYQNAAGFVLRSRRHEDSGVIRSALLEDFRLNKIRKWELRDIFGHIVEFSGDQHGSRFIQQKLETATLEDRQNLFDEIMPNARQLMTDVFGNYVTQKLFEHGDQRQKATLAKQMEHHVFSLSNQTYGCRVVQKAFEHVLVDQRQTLVSELEGHVLECVKSSNANHVIQRLIMLGPPQSIPDAFIGSVEELAKHPYGCRVIQKMFENLPEEMKRTLLNEMHEHTIDLMEDQFGNYVVQSVIVVGDATDRDKIIQEIKGRVTNLARHKFASNVVEKAILKANDQDRRILIDELVGLKDDGSSQVGMLLRDAFGNFPLQTALLAASSDQRQELLKIINPIIPQIRNTPVGKRLENRLNQFEADGAIAHQSRRSVSSSLSTSDAGSGHTTPGGLTMSRSTSEDTGPTSPEPEPVNGLRAKSVTPKITNGKGKGRDRILEDLLQ</sequence>
<feature type="repeat" description="Pumilio" evidence="2">
    <location>
        <begin position="476"/>
        <end position="511"/>
    </location>
</feature>
<dbReference type="PANTHER" id="PTHR12537">
    <property type="entry name" value="RNA BINDING PROTEIN PUMILIO-RELATED"/>
    <property type="match status" value="1"/>
</dbReference>
<reference evidence="5 6" key="1">
    <citation type="submission" date="2024-01" db="EMBL/GenBank/DDBJ databases">
        <title>Comparative genomics of Cryptococcus and Kwoniella reveals pathogenesis evolution and contrasting modes of karyotype evolution via chromosome fusion or intercentromeric recombination.</title>
        <authorList>
            <person name="Coelho M.A."/>
            <person name="David-Palma M."/>
            <person name="Shea T."/>
            <person name="Bowers K."/>
            <person name="McGinley-Smith S."/>
            <person name="Mohammad A.W."/>
            <person name="Gnirke A."/>
            <person name="Yurkov A.M."/>
            <person name="Nowrousian M."/>
            <person name="Sun S."/>
            <person name="Cuomo C.A."/>
            <person name="Heitman J."/>
        </authorList>
    </citation>
    <scope>NUCLEOTIDE SEQUENCE [LARGE SCALE GENOMIC DNA]</scope>
    <source>
        <strain evidence="5">CBS 11374</strain>
    </source>
</reference>
<dbReference type="Proteomes" id="UP001329825">
    <property type="component" value="Chromosome 5"/>
</dbReference>
<dbReference type="SMART" id="SM00025">
    <property type="entry name" value="Pumilio"/>
    <property type="match status" value="8"/>
</dbReference>
<dbReference type="InterPro" id="IPR016024">
    <property type="entry name" value="ARM-type_fold"/>
</dbReference>
<dbReference type="RefSeq" id="XP_062792110.1">
    <property type="nucleotide sequence ID" value="XM_062936059.1"/>
</dbReference>
<keyword evidence="6" id="KW-1185">Reference proteome</keyword>
<feature type="region of interest" description="Disordered" evidence="3">
    <location>
        <begin position="659"/>
        <end position="733"/>
    </location>
</feature>
<dbReference type="InterPro" id="IPR033133">
    <property type="entry name" value="PUM-HD"/>
</dbReference>
<feature type="repeat" description="Pumilio" evidence="2">
    <location>
        <begin position="512"/>
        <end position="547"/>
    </location>
</feature>
<name>A0ABZ1D1T7_9TREE</name>
<evidence type="ECO:0000313" key="5">
    <source>
        <dbReference type="EMBL" id="WRT67370.1"/>
    </source>
</evidence>
<evidence type="ECO:0000313" key="6">
    <source>
        <dbReference type="Proteomes" id="UP001329825"/>
    </source>
</evidence>
<dbReference type="InterPro" id="IPR011989">
    <property type="entry name" value="ARM-like"/>
</dbReference>
<dbReference type="Gene3D" id="1.25.10.10">
    <property type="entry name" value="Leucine-rich Repeat Variant"/>
    <property type="match status" value="1"/>
</dbReference>
<feature type="compositionally biased region" description="Basic and acidic residues" evidence="3">
    <location>
        <begin position="722"/>
        <end position="733"/>
    </location>
</feature>
<dbReference type="PANTHER" id="PTHR12537:SF12">
    <property type="entry name" value="MATERNAL PROTEIN PUMILIO"/>
    <property type="match status" value="1"/>
</dbReference>
<dbReference type="InterPro" id="IPR033712">
    <property type="entry name" value="Pumilio_RNA-bd"/>
</dbReference>
<dbReference type="CDD" id="cd07920">
    <property type="entry name" value="Pumilio"/>
    <property type="match status" value="1"/>
</dbReference>
<feature type="compositionally biased region" description="Polar residues" evidence="3">
    <location>
        <begin position="686"/>
        <end position="697"/>
    </location>
</feature>
<protein>
    <recommendedName>
        <fullName evidence="4">PUM-HD domain-containing protein</fullName>
    </recommendedName>
</protein>
<evidence type="ECO:0000256" key="3">
    <source>
        <dbReference type="SAM" id="MobiDB-lite"/>
    </source>
</evidence>
<dbReference type="SUPFAM" id="SSF48371">
    <property type="entry name" value="ARM repeat"/>
    <property type="match status" value="1"/>
</dbReference>
<feature type="domain" description="PUM-HD" evidence="4">
    <location>
        <begin position="315"/>
        <end position="652"/>
    </location>
</feature>
<evidence type="ECO:0000256" key="1">
    <source>
        <dbReference type="ARBA" id="ARBA00022737"/>
    </source>
</evidence>
<feature type="compositionally biased region" description="Low complexity" evidence="3">
    <location>
        <begin position="29"/>
        <end position="41"/>
    </location>
</feature>
<dbReference type="Pfam" id="PF00806">
    <property type="entry name" value="PUF"/>
    <property type="match status" value="7"/>
</dbReference>
<feature type="region of interest" description="Disordered" evidence="3">
    <location>
        <begin position="22"/>
        <end position="80"/>
    </location>
</feature>
<dbReference type="PROSITE" id="PS50302">
    <property type="entry name" value="PUM"/>
    <property type="match status" value="6"/>
</dbReference>
<dbReference type="GeneID" id="87956472"/>
<dbReference type="EMBL" id="CP141885">
    <property type="protein sequence ID" value="WRT67370.1"/>
    <property type="molecule type" value="Genomic_DNA"/>
</dbReference>
<feature type="repeat" description="Pumilio" evidence="2">
    <location>
        <begin position="335"/>
        <end position="370"/>
    </location>
</feature>
<gene>
    <name evidence="5" type="ORF">IL334_004341</name>
</gene>